<name>A0A1B6HX69_9HEMI</name>
<dbReference type="AlphaFoldDB" id="A0A1B6HX69"/>
<keyword evidence="1" id="KW-0812">Transmembrane</keyword>
<organism evidence="2">
    <name type="scientific">Homalodisca liturata</name>
    <dbReference type="NCBI Taxonomy" id="320908"/>
    <lineage>
        <taxon>Eukaryota</taxon>
        <taxon>Metazoa</taxon>
        <taxon>Ecdysozoa</taxon>
        <taxon>Arthropoda</taxon>
        <taxon>Hexapoda</taxon>
        <taxon>Insecta</taxon>
        <taxon>Pterygota</taxon>
        <taxon>Neoptera</taxon>
        <taxon>Paraneoptera</taxon>
        <taxon>Hemiptera</taxon>
        <taxon>Auchenorrhyncha</taxon>
        <taxon>Membracoidea</taxon>
        <taxon>Cicadellidae</taxon>
        <taxon>Cicadellinae</taxon>
        <taxon>Proconiini</taxon>
        <taxon>Homalodisca</taxon>
    </lineage>
</organism>
<accession>A0A1B6HX69</accession>
<feature type="transmembrane region" description="Helical" evidence="1">
    <location>
        <begin position="33"/>
        <end position="54"/>
    </location>
</feature>
<sequence>MSTPTVVNSILTLKWLRLRKFCFLFQLQTGLQIYGFTSFLLSILVTDILSISLIEEQMCQGYRSATDLLRCSTTKQNILQQASLALMSAMLLWYKKSPWIIMCWLGCKMVVTILEFGFLLEWGREIVSQLFNVHLNSVWFAVVLIAVYLYGILIVSSYYRQLMDNLVSHGLSSTKKTDIYIDIPIPPDLPNL</sequence>
<reference evidence="2" key="1">
    <citation type="submission" date="2015-11" db="EMBL/GenBank/DDBJ databases">
        <title>De novo transcriptome assembly of four potential Pierce s Disease insect vectors from Arizona vineyards.</title>
        <authorList>
            <person name="Tassone E.E."/>
        </authorList>
    </citation>
    <scope>NUCLEOTIDE SEQUENCE</scope>
</reference>
<keyword evidence="1" id="KW-1133">Transmembrane helix</keyword>
<evidence type="ECO:0000256" key="1">
    <source>
        <dbReference type="SAM" id="Phobius"/>
    </source>
</evidence>
<feature type="transmembrane region" description="Helical" evidence="1">
    <location>
        <begin position="138"/>
        <end position="159"/>
    </location>
</feature>
<gene>
    <name evidence="2" type="ORF">g.14155</name>
</gene>
<proteinExistence type="predicted"/>
<protein>
    <submittedName>
        <fullName evidence="2">Uncharacterized protein</fullName>
    </submittedName>
</protein>
<keyword evidence="1" id="KW-0472">Membrane</keyword>
<evidence type="ECO:0000313" key="2">
    <source>
        <dbReference type="EMBL" id="JAS79266.1"/>
    </source>
</evidence>
<dbReference type="EMBL" id="GECU01028440">
    <property type="protein sequence ID" value="JAS79266.1"/>
    <property type="molecule type" value="Transcribed_RNA"/>
</dbReference>
<feature type="transmembrane region" description="Helical" evidence="1">
    <location>
        <begin position="99"/>
        <end position="118"/>
    </location>
</feature>